<gene>
    <name evidence="6" type="ORF">I6E12_10155</name>
</gene>
<evidence type="ECO:0000256" key="1">
    <source>
        <dbReference type="ARBA" id="ARBA00023015"/>
    </source>
</evidence>
<dbReference type="InterPro" id="IPR015943">
    <property type="entry name" value="WD40/YVTN_repeat-like_dom_sf"/>
</dbReference>
<dbReference type="PANTHER" id="PTHR43280:SF2">
    <property type="entry name" value="HTH-TYPE TRANSCRIPTIONAL REGULATOR EXSA"/>
    <property type="match status" value="1"/>
</dbReference>
<keyword evidence="2" id="KW-0238">DNA-binding</keyword>
<dbReference type="Proteomes" id="UP001200470">
    <property type="component" value="Unassembled WGS sequence"/>
</dbReference>
<feature type="domain" description="HTH araC/xylS-type" evidence="5">
    <location>
        <begin position="676"/>
        <end position="774"/>
    </location>
</feature>
<dbReference type="InterPro" id="IPR009057">
    <property type="entry name" value="Homeodomain-like_sf"/>
</dbReference>
<sequence>MIDNSAQTISCTTTGRIILTTLGHVNFFDGVTFTHIDPQPSNVYPLAKYTGYSHVYFDNNQHLWVKDTHRVTCVDLRKEEFIDDVQGVFNSYGIKNKVDDLFADETATVWVVLGDKLVNIHTKCTLKIKRYPLQDISRFENRLFLFYNNGDVDVYDINTKKILYTIHTLTAEAGKRYNATSVLCKTEQGIFQIRTGVNKSILLYLDVKKRSAKTILQTPYSLNSMVVHDNKLYIACVEGYWTYNLATEETKHHAEIKLDNGQRMVPDINALTFDKQGGMWLGTKHRGLLYCKPYTSPIQQYGTNTDFFKRYESQMAKAIKTNTKNLPPTITCSFVDSRGWTWQGTYSGIRLMRPNAKTIEYGYKDGLANEVIRAVIEDNNHNIWVSTSYGIAHIDVKNNKVKHIEYFAGIDNVPDEAFTEGASLKLADGTIIFKSLDHMVTFHPDKFHTQAIKKIRLTPQMCKILMNGHEVHPGERFNDNVVTDVAISRTRDMYFNYDQNSITLMFVSLNYFRPFQTYYRVRVKGCEPYNEWTVLSTYNGRGLVDKKGALHLPLSGISPGHYEVELQASMSPEYWTEKPYVWHIYVKEPWWRTTIIYVLLGLTLCVLIVGNLMVYNKYIRMRVKWINVEAQVMKRLKTFVQGCKQHENSVLEPLNNNGGADDKGDVGEYMFEQMMLKIMPHLLIDHNEHLSLRRLAEKAEVDEVELSKMVMANSHKNPIHFLISLRLETSKKMLSESTMGIPEIAKMCGFVSANYFIACFYHRYQCTPIAYRTEQRKNVLKTTRLS</sequence>
<evidence type="ECO:0000313" key="6">
    <source>
        <dbReference type="EMBL" id="MCF2564473.1"/>
    </source>
</evidence>
<keyword evidence="4" id="KW-0812">Transmembrane</keyword>
<organism evidence="6 7">
    <name type="scientific">Xylanibacter brevis</name>
    <dbReference type="NCBI Taxonomy" id="83231"/>
    <lineage>
        <taxon>Bacteria</taxon>
        <taxon>Pseudomonadati</taxon>
        <taxon>Bacteroidota</taxon>
        <taxon>Bacteroidia</taxon>
        <taxon>Bacteroidales</taxon>
        <taxon>Prevotellaceae</taxon>
        <taxon>Xylanibacter</taxon>
    </lineage>
</organism>
<dbReference type="Gene3D" id="2.130.10.10">
    <property type="entry name" value="YVTN repeat-like/Quinoprotein amine dehydrogenase"/>
    <property type="match status" value="2"/>
</dbReference>
<dbReference type="Gene3D" id="2.60.40.10">
    <property type="entry name" value="Immunoglobulins"/>
    <property type="match status" value="1"/>
</dbReference>
<dbReference type="Pfam" id="PF07494">
    <property type="entry name" value="Reg_prop"/>
    <property type="match status" value="1"/>
</dbReference>
<dbReference type="Gene3D" id="1.10.10.60">
    <property type="entry name" value="Homeodomain-like"/>
    <property type="match status" value="1"/>
</dbReference>
<proteinExistence type="predicted"/>
<keyword evidence="3" id="KW-0804">Transcription</keyword>
<dbReference type="Pfam" id="PF12833">
    <property type="entry name" value="HTH_18"/>
    <property type="match status" value="1"/>
</dbReference>
<keyword evidence="4" id="KW-1133">Transmembrane helix</keyword>
<dbReference type="SUPFAM" id="SSF63829">
    <property type="entry name" value="Calcium-dependent phosphotriesterase"/>
    <property type="match status" value="1"/>
</dbReference>
<name>A0ABS9CHA9_9BACT</name>
<keyword evidence="4" id="KW-0472">Membrane</keyword>
<dbReference type="PANTHER" id="PTHR43280">
    <property type="entry name" value="ARAC-FAMILY TRANSCRIPTIONAL REGULATOR"/>
    <property type="match status" value="1"/>
</dbReference>
<evidence type="ECO:0000256" key="2">
    <source>
        <dbReference type="ARBA" id="ARBA00023125"/>
    </source>
</evidence>
<accession>A0ABS9CHA9</accession>
<dbReference type="InterPro" id="IPR013783">
    <property type="entry name" value="Ig-like_fold"/>
</dbReference>
<evidence type="ECO:0000256" key="3">
    <source>
        <dbReference type="ARBA" id="ARBA00023163"/>
    </source>
</evidence>
<evidence type="ECO:0000259" key="5">
    <source>
        <dbReference type="PROSITE" id="PS01124"/>
    </source>
</evidence>
<feature type="transmembrane region" description="Helical" evidence="4">
    <location>
        <begin position="595"/>
        <end position="615"/>
    </location>
</feature>
<protein>
    <submittedName>
        <fullName evidence="6">Helix-turn-helix domain-containing protein</fullName>
    </submittedName>
</protein>
<dbReference type="InterPro" id="IPR018060">
    <property type="entry name" value="HTH_AraC"/>
</dbReference>
<dbReference type="EMBL" id="JADYTN010000025">
    <property type="protein sequence ID" value="MCF2564473.1"/>
    <property type="molecule type" value="Genomic_DNA"/>
</dbReference>
<dbReference type="InterPro" id="IPR011110">
    <property type="entry name" value="Reg_prop"/>
</dbReference>
<keyword evidence="1" id="KW-0805">Transcription regulation</keyword>
<evidence type="ECO:0000256" key="4">
    <source>
        <dbReference type="SAM" id="Phobius"/>
    </source>
</evidence>
<dbReference type="PROSITE" id="PS01124">
    <property type="entry name" value="HTH_ARAC_FAMILY_2"/>
    <property type="match status" value="1"/>
</dbReference>
<keyword evidence="7" id="KW-1185">Reference proteome</keyword>
<reference evidence="6 7" key="1">
    <citation type="submission" date="2020-12" db="EMBL/GenBank/DDBJ databases">
        <title>Whole genome sequences of gut porcine anaerobes.</title>
        <authorList>
            <person name="Kubasova T."/>
            <person name="Jahodarova E."/>
            <person name="Rychlik I."/>
        </authorList>
    </citation>
    <scope>NUCLEOTIDE SEQUENCE [LARGE SCALE GENOMIC DNA]</scope>
    <source>
        <strain evidence="6 7">An925</strain>
    </source>
</reference>
<dbReference type="SUPFAM" id="SSF46689">
    <property type="entry name" value="Homeodomain-like"/>
    <property type="match status" value="1"/>
</dbReference>
<comment type="caution">
    <text evidence="6">The sequence shown here is derived from an EMBL/GenBank/DDBJ whole genome shotgun (WGS) entry which is preliminary data.</text>
</comment>
<evidence type="ECO:0000313" key="7">
    <source>
        <dbReference type="Proteomes" id="UP001200470"/>
    </source>
</evidence>
<dbReference type="SMART" id="SM00342">
    <property type="entry name" value="HTH_ARAC"/>
    <property type="match status" value="1"/>
</dbReference>